<dbReference type="Pfam" id="PF25766">
    <property type="entry name" value="TPR_RPAP1"/>
    <property type="match status" value="1"/>
</dbReference>
<feature type="domain" description="RPAP1/MINIYO-like TPR repeats" evidence="1">
    <location>
        <begin position="4"/>
        <end position="160"/>
    </location>
</feature>
<name>A0A1B6HWM6_9HEMI</name>
<dbReference type="PANTHER" id="PTHR21483">
    <property type="entry name" value="RNA POLYMERASE II-ASSOCIATED PROTEIN 1"/>
    <property type="match status" value="1"/>
</dbReference>
<evidence type="ECO:0000259" key="1">
    <source>
        <dbReference type="Pfam" id="PF25766"/>
    </source>
</evidence>
<dbReference type="GO" id="GO:0006366">
    <property type="term" value="P:transcription by RNA polymerase II"/>
    <property type="evidence" value="ECO:0007669"/>
    <property type="project" value="InterPro"/>
</dbReference>
<accession>A0A1B6HWM6</accession>
<gene>
    <name evidence="2" type="ORF">g.16902</name>
</gene>
<evidence type="ECO:0000313" key="2">
    <source>
        <dbReference type="EMBL" id="JAS79082.1"/>
    </source>
</evidence>
<dbReference type="InterPro" id="IPR039913">
    <property type="entry name" value="RPAP1/Rba50"/>
</dbReference>
<dbReference type="AlphaFoldDB" id="A0A1B6HWM6"/>
<proteinExistence type="predicted"/>
<protein>
    <recommendedName>
        <fullName evidence="1">RPAP1/MINIYO-like TPR repeats domain-containing protein</fullName>
    </recommendedName>
</protein>
<dbReference type="EMBL" id="GECU01028624">
    <property type="protein sequence ID" value="JAS79082.1"/>
    <property type="molecule type" value="Transcribed_RNA"/>
</dbReference>
<sequence length="194" mass="22495">MNYLCLTFIPLFDEGSDLFRDTQEWLEEVLQALLVHNEHINFDEPIPGLKSFYDFYRQILEQFVGVSYGDQLFGRFVLIPLQQQHNIKLRKLIWCELGAALRFLSTPVSQVPLIKYLEPCETDPDLLFIYLSALAQGRVKETFCPVLYRVAVHHVSTYVSLYPDLPAARRLAQMVQALGNQELKSLLMNYHVSK</sequence>
<dbReference type="InterPro" id="IPR057989">
    <property type="entry name" value="TPR_RPAP1/MINIYO-like"/>
</dbReference>
<dbReference type="PANTHER" id="PTHR21483:SF18">
    <property type="entry name" value="RNA POLYMERASE II-ASSOCIATED PROTEIN 1"/>
    <property type="match status" value="1"/>
</dbReference>
<organism evidence="2">
    <name type="scientific">Homalodisca liturata</name>
    <dbReference type="NCBI Taxonomy" id="320908"/>
    <lineage>
        <taxon>Eukaryota</taxon>
        <taxon>Metazoa</taxon>
        <taxon>Ecdysozoa</taxon>
        <taxon>Arthropoda</taxon>
        <taxon>Hexapoda</taxon>
        <taxon>Insecta</taxon>
        <taxon>Pterygota</taxon>
        <taxon>Neoptera</taxon>
        <taxon>Paraneoptera</taxon>
        <taxon>Hemiptera</taxon>
        <taxon>Auchenorrhyncha</taxon>
        <taxon>Membracoidea</taxon>
        <taxon>Cicadellidae</taxon>
        <taxon>Cicadellinae</taxon>
        <taxon>Proconiini</taxon>
        <taxon>Homalodisca</taxon>
    </lineage>
</organism>
<reference evidence="2" key="1">
    <citation type="submission" date="2015-11" db="EMBL/GenBank/DDBJ databases">
        <title>De novo transcriptome assembly of four potential Pierce s Disease insect vectors from Arizona vineyards.</title>
        <authorList>
            <person name="Tassone E.E."/>
        </authorList>
    </citation>
    <scope>NUCLEOTIDE SEQUENCE</scope>
</reference>